<feature type="compositionally biased region" description="Low complexity" evidence="1">
    <location>
        <begin position="129"/>
        <end position="141"/>
    </location>
</feature>
<evidence type="ECO:0000256" key="1">
    <source>
        <dbReference type="SAM" id="MobiDB-lite"/>
    </source>
</evidence>
<gene>
    <name evidence="2" type="ORF">LSCM1_02343</name>
</gene>
<dbReference type="KEGG" id="lmat:92512438"/>
<proteinExistence type="predicted"/>
<dbReference type="RefSeq" id="XP_067175301.1">
    <property type="nucleotide sequence ID" value="XM_067319926.1"/>
</dbReference>
<dbReference type="GeneID" id="92512438"/>
<dbReference type="AlphaFoldDB" id="A0A836GQZ8"/>
<dbReference type="EMBL" id="JAFEUZ010000034">
    <property type="protein sequence ID" value="KAG5468363.1"/>
    <property type="molecule type" value="Genomic_DNA"/>
</dbReference>
<dbReference type="OrthoDB" id="272460at2759"/>
<reference evidence="2 3" key="1">
    <citation type="submission" date="2021-03" db="EMBL/GenBank/DDBJ databases">
        <title>Leishmania (Mundinia) martiniquensis Genome sequencing and assembly.</title>
        <authorList>
            <person name="Almutairi H."/>
            <person name="Gatherer D."/>
        </authorList>
    </citation>
    <scope>NUCLEOTIDE SEQUENCE [LARGE SCALE GENOMIC DNA]</scope>
    <source>
        <strain evidence="2">LSCM1</strain>
    </source>
</reference>
<feature type="region of interest" description="Disordered" evidence="1">
    <location>
        <begin position="89"/>
        <end position="149"/>
    </location>
</feature>
<sequence length="576" mass="64454">MEASESLPGAYSRDVLEEELRKGFRRQQQRINKERQVEQLSLAKGLGEGALASLKEGAYCPHKVLPPLKADEKRLFERKDLTKWRQRIYKEREGSPMSPLSSAGQPSVKQQPVELPEHHAATDGSADNSLGTSLSSTSPSLKALKENSSEDVRNFLQQLRSTSRATTSLRDARAEVEENIQLVEAALLKQSAPLSFEELLDEASRLLAAMERGELTEDVAVSLSAQVEKEKDENTPENLPDVSGAPLSVSGPRANILHGALEVDAYTRQCFLPRASKVIAFAHTAEWMLQYTVVYLRTTAAANVDEACARLNLLSRCVRLLGDLENFSSVLLSLETKCEEYAGFVALKDTAEHHLGALLDEVEDTLDAILRAPFPSRRARLLHVEGGMRKKLQRALLFLNEIDYSWTPHVRFHWAWKMQLLSMSFHRIHGPISRKYMQCSMGFIDGSLYERVADTRITGRYMGSSPLQPKVLRAQQVEYEKITEGLSLPQIGMSVKGLASLVIGEQLCMGARYILHQSTKDFDHIWGFHMDEVSDAPTAKELSEKVAMMMEHAKQQYTSSKGSRKLQPSLTFITQS</sequence>
<comment type="caution">
    <text evidence="2">The sequence shown here is derived from an EMBL/GenBank/DDBJ whole genome shotgun (WGS) entry which is preliminary data.</text>
</comment>
<evidence type="ECO:0000313" key="2">
    <source>
        <dbReference type="EMBL" id="KAG5468363.1"/>
    </source>
</evidence>
<organism evidence="2 3">
    <name type="scientific">Leishmania martiniquensis</name>
    <dbReference type="NCBI Taxonomy" id="1580590"/>
    <lineage>
        <taxon>Eukaryota</taxon>
        <taxon>Discoba</taxon>
        <taxon>Euglenozoa</taxon>
        <taxon>Kinetoplastea</taxon>
        <taxon>Metakinetoplastina</taxon>
        <taxon>Trypanosomatida</taxon>
        <taxon>Trypanosomatidae</taxon>
        <taxon>Leishmaniinae</taxon>
        <taxon>Leishmania</taxon>
    </lineage>
</organism>
<name>A0A836GQZ8_9TRYP</name>
<protein>
    <submittedName>
        <fullName evidence="2">Uncharacterized protein</fullName>
    </submittedName>
</protein>
<accession>A0A836GQZ8</accession>
<feature type="compositionally biased region" description="Polar residues" evidence="1">
    <location>
        <begin position="98"/>
        <end position="110"/>
    </location>
</feature>
<keyword evidence="3" id="KW-1185">Reference proteome</keyword>
<evidence type="ECO:0000313" key="3">
    <source>
        <dbReference type="Proteomes" id="UP000673552"/>
    </source>
</evidence>
<dbReference type="Proteomes" id="UP000673552">
    <property type="component" value="Chromosome 34"/>
</dbReference>